<organism evidence="2 3">
    <name type="scientific">Haladaptatus litoreus</name>
    <dbReference type="NCBI Taxonomy" id="553468"/>
    <lineage>
        <taxon>Archaea</taxon>
        <taxon>Methanobacteriati</taxon>
        <taxon>Methanobacteriota</taxon>
        <taxon>Stenosarchaea group</taxon>
        <taxon>Halobacteria</taxon>
        <taxon>Halobacteriales</taxon>
        <taxon>Haladaptataceae</taxon>
        <taxon>Haladaptatus</taxon>
    </lineage>
</organism>
<feature type="transmembrane region" description="Helical" evidence="1">
    <location>
        <begin position="72"/>
        <end position="91"/>
    </location>
</feature>
<evidence type="ECO:0000256" key="1">
    <source>
        <dbReference type="SAM" id="Phobius"/>
    </source>
</evidence>
<dbReference type="AlphaFoldDB" id="A0A1N6VQ00"/>
<keyword evidence="3" id="KW-1185">Reference proteome</keyword>
<keyword evidence="1" id="KW-0812">Transmembrane</keyword>
<dbReference type="Proteomes" id="UP000186914">
    <property type="component" value="Unassembled WGS sequence"/>
</dbReference>
<reference evidence="3" key="1">
    <citation type="submission" date="2017-01" db="EMBL/GenBank/DDBJ databases">
        <authorList>
            <person name="Varghese N."/>
            <person name="Submissions S."/>
        </authorList>
    </citation>
    <scope>NUCLEOTIDE SEQUENCE [LARGE SCALE GENOMIC DNA]</scope>
    <source>
        <strain evidence="3">CGMCC 1.7737</strain>
    </source>
</reference>
<gene>
    <name evidence="2" type="ORF">SAMN05421858_0440</name>
</gene>
<evidence type="ECO:0000313" key="2">
    <source>
        <dbReference type="EMBL" id="SIQ79933.1"/>
    </source>
</evidence>
<sequence length="119" mass="12750">MSSSYSRKQSAPLGIKILAILAAIFAVFGILGGFGTMASSPFGIIFGPFSILLSVAQLVVAWGLLTLKPWAWTLTLIVFGIDLLVACLNLLLGNFGAIFGIVVSGLLLAYVYSKRDYYR</sequence>
<dbReference type="EMBL" id="FTNO01000001">
    <property type="protein sequence ID" value="SIQ79933.1"/>
    <property type="molecule type" value="Genomic_DNA"/>
</dbReference>
<evidence type="ECO:0000313" key="3">
    <source>
        <dbReference type="Proteomes" id="UP000186914"/>
    </source>
</evidence>
<proteinExistence type="predicted"/>
<dbReference type="OrthoDB" id="248739at2157"/>
<keyword evidence="1" id="KW-1133">Transmembrane helix</keyword>
<keyword evidence="1" id="KW-0472">Membrane</keyword>
<protein>
    <submittedName>
        <fullName evidence="2">Uncharacterized protein</fullName>
    </submittedName>
</protein>
<feature type="transmembrane region" description="Helical" evidence="1">
    <location>
        <begin position="12"/>
        <end position="36"/>
    </location>
</feature>
<name>A0A1N6VQ00_9EURY</name>
<accession>A0A1N6VQ00</accession>
<feature type="transmembrane region" description="Helical" evidence="1">
    <location>
        <begin position="42"/>
        <end position="65"/>
    </location>
</feature>
<feature type="transmembrane region" description="Helical" evidence="1">
    <location>
        <begin position="97"/>
        <end position="113"/>
    </location>
</feature>
<dbReference type="RefSeq" id="WP_076427562.1">
    <property type="nucleotide sequence ID" value="NZ_FTNO01000001.1"/>
</dbReference>